<dbReference type="GO" id="GO:0019433">
    <property type="term" value="P:triglyceride catabolic process"/>
    <property type="evidence" value="ECO:0007669"/>
    <property type="project" value="Ensembl"/>
</dbReference>
<dbReference type="OrthoDB" id="9049572at2759"/>
<dbReference type="GO" id="GO:0042157">
    <property type="term" value="P:lipoprotein metabolic process"/>
    <property type="evidence" value="ECO:0007669"/>
    <property type="project" value="InterPro"/>
</dbReference>
<dbReference type="CTD" id="345"/>
<feature type="signal peptide" evidence="14">
    <location>
        <begin position="1"/>
        <end position="20"/>
    </location>
</feature>
<dbReference type="PANTHER" id="PTHR14225">
    <property type="entry name" value="APOLIPOPROTEIN C-III"/>
    <property type="match status" value="1"/>
</dbReference>
<keyword evidence="8" id="KW-0442">Lipid degradation</keyword>
<dbReference type="GO" id="GO:0034366">
    <property type="term" value="C:spherical high-density lipoprotein particle"/>
    <property type="evidence" value="ECO:0007669"/>
    <property type="project" value="Ensembl"/>
</dbReference>
<dbReference type="SUPFAM" id="SSF47162">
    <property type="entry name" value="Apolipoprotein"/>
    <property type="match status" value="1"/>
</dbReference>
<dbReference type="GO" id="GO:0010989">
    <property type="term" value="P:negative regulation of low-density lipoprotein particle clearance"/>
    <property type="evidence" value="ECO:0007669"/>
    <property type="project" value="Ensembl"/>
</dbReference>
<evidence type="ECO:0000256" key="11">
    <source>
        <dbReference type="ARBA" id="ARBA00023313"/>
    </source>
</evidence>
<organism evidence="15">
    <name type="scientific">Heterocephalus glaber</name>
    <name type="common">Naked mole rat</name>
    <dbReference type="NCBI Taxonomy" id="10181"/>
    <lineage>
        <taxon>Eukaryota</taxon>
        <taxon>Metazoa</taxon>
        <taxon>Chordata</taxon>
        <taxon>Craniata</taxon>
        <taxon>Vertebrata</taxon>
        <taxon>Euteleostomi</taxon>
        <taxon>Mammalia</taxon>
        <taxon>Eutheria</taxon>
        <taxon>Euarchontoglires</taxon>
        <taxon>Glires</taxon>
        <taxon>Rodentia</taxon>
        <taxon>Hystricomorpha</taxon>
        <taxon>Bathyergidae</taxon>
        <taxon>Heterocephalus</taxon>
    </lineage>
</organism>
<dbReference type="SMR" id="A0A0P6JT95"/>
<evidence type="ECO:0000256" key="1">
    <source>
        <dbReference type="ARBA" id="ARBA00004613"/>
    </source>
</evidence>
<evidence type="ECO:0000256" key="12">
    <source>
        <dbReference type="ARBA" id="ARBA00031173"/>
    </source>
</evidence>
<dbReference type="GO" id="GO:0070653">
    <property type="term" value="F:high-density lipoprotein particle receptor binding"/>
    <property type="evidence" value="ECO:0007669"/>
    <property type="project" value="Ensembl"/>
</dbReference>
<protein>
    <recommendedName>
        <fullName evidence="3">Apolipoprotein C-III</fullName>
    </recommendedName>
    <alternativeName>
        <fullName evidence="12">Apolipoprotein C3</fullName>
    </alternativeName>
</protein>
<evidence type="ECO:0000256" key="7">
    <source>
        <dbReference type="ARBA" id="ARBA00022729"/>
    </source>
</evidence>
<evidence type="ECO:0000256" key="10">
    <source>
        <dbReference type="ARBA" id="ARBA00023098"/>
    </source>
</evidence>
<dbReference type="GO" id="GO:0010987">
    <property type="term" value="P:negative regulation of high-density lipoprotein particle clearance"/>
    <property type="evidence" value="ECO:0007669"/>
    <property type="project" value="Ensembl"/>
</dbReference>
<dbReference type="InterPro" id="IPR008403">
    <property type="entry name" value="Apo-CIII"/>
</dbReference>
<dbReference type="GO" id="GO:0032489">
    <property type="term" value="P:regulation of Cdc42 protein signal transduction"/>
    <property type="evidence" value="ECO:0007669"/>
    <property type="project" value="Ensembl"/>
</dbReference>
<dbReference type="GO" id="GO:0034382">
    <property type="term" value="P:chylomicron remnant clearance"/>
    <property type="evidence" value="ECO:0007669"/>
    <property type="project" value="Ensembl"/>
</dbReference>
<evidence type="ECO:0000256" key="14">
    <source>
        <dbReference type="SAM" id="SignalP"/>
    </source>
</evidence>
<evidence type="ECO:0000313" key="15">
    <source>
        <dbReference type="EMBL" id="JAN96466.1"/>
    </source>
</evidence>
<dbReference type="GO" id="GO:0007186">
    <property type="term" value="P:G protein-coupled receptor signaling pathway"/>
    <property type="evidence" value="ECO:0007669"/>
    <property type="project" value="Ensembl"/>
</dbReference>
<dbReference type="GO" id="GO:0010916">
    <property type="term" value="P:negative regulation of very-low-density lipoprotein particle clearance"/>
    <property type="evidence" value="ECO:0007669"/>
    <property type="project" value="Ensembl"/>
</dbReference>
<reference evidence="15" key="1">
    <citation type="submission" date="2015-10" db="EMBL/GenBank/DDBJ databases">
        <title>FRAMA: From RNA-seq data to annotated mRNA assemblies.</title>
        <authorList>
            <person name="Bens M."/>
            <person name="Sahm A."/>
            <person name="Jahn N."/>
            <person name="Morhart M."/>
            <person name="Holtze S."/>
            <person name="Hildebrandt T.B."/>
            <person name="Platzer M."/>
            <person name="Szafranski K."/>
        </authorList>
    </citation>
    <scope>NUCLEOTIDE SEQUENCE</scope>
    <source>
        <tissue evidence="15">Liver</tissue>
    </source>
</reference>
<keyword evidence="11" id="KW-0850">VLDL</keyword>
<feature type="chain" id="PRO_5006129224" description="Apolipoprotein C-III" evidence="14">
    <location>
        <begin position="21"/>
        <end position="107"/>
    </location>
</feature>
<keyword evidence="9" id="KW-0445">Lipid transport</keyword>
<evidence type="ECO:0000256" key="6">
    <source>
        <dbReference type="ARBA" id="ARBA00022525"/>
    </source>
</evidence>
<evidence type="ECO:0000256" key="2">
    <source>
        <dbReference type="ARBA" id="ARBA00011008"/>
    </source>
</evidence>
<keyword evidence="6" id="KW-0964">Secreted</keyword>
<dbReference type="GO" id="GO:0010903">
    <property type="term" value="P:negative regulation of very-low-density lipoprotein particle remodeling"/>
    <property type="evidence" value="ECO:0007669"/>
    <property type="project" value="Ensembl"/>
</dbReference>
<name>A0A0P6JT95_HETGA</name>
<dbReference type="RefSeq" id="XP_004856700.1">
    <property type="nucleotide sequence ID" value="XM_004856643.3"/>
</dbReference>
<evidence type="ECO:0000256" key="13">
    <source>
        <dbReference type="ARBA" id="ARBA00045699"/>
    </source>
</evidence>
<dbReference type="GO" id="GO:0034375">
    <property type="term" value="P:high-density lipoprotein particle remodeling"/>
    <property type="evidence" value="ECO:0007669"/>
    <property type="project" value="Ensembl"/>
</dbReference>
<gene>
    <name evidence="15" type="primary">APOC3</name>
</gene>
<dbReference type="GO" id="GO:0042632">
    <property type="term" value="P:cholesterol homeostasis"/>
    <property type="evidence" value="ECO:0007669"/>
    <property type="project" value="Ensembl"/>
</dbReference>
<dbReference type="Bgee" id="ENSHGLG00000019030">
    <property type="expression patterns" value="Expressed in adult mammalian kidney and 6 other cell types or tissues"/>
</dbReference>
<dbReference type="GO" id="GO:0055102">
    <property type="term" value="F:lipase inhibitor activity"/>
    <property type="evidence" value="ECO:0007669"/>
    <property type="project" value="Ensembl"/>
</dbReference>
<dbReference type="GO" id="GO:0034363">
    <property type="term" value="C:intermediate-density lipoprotein particle"/>
    <property type="evidence" value="ECO:0007669"/>
    <property type="project" value="Ensembl"/>
</dbReference>
<dbReference type="OMA" id="YWSTFKG"/>
<accession>A0A0P6JT95</accession>
<dbReference type="AlphaFoldDB" id="A0A0P6JT95"/>
<dbReference type="GO" id="GO:0045717">
    <property type="term" value="P:negative regulation of fatty acid biosynthetic process"/>
    <property type="evidence" value="ECO:0007669"/>
    <property type="project" value="Ensembl"/>
</dbReference>
<dbReference type="Gene3D" id="6.10.90.10">
    <property type="entry name" value="Apolipoprotein CIII"/>
    <property type="match status" value="1"/>
</dbReference>
<evidence type="ECO:0000256" key="5">
    <source>
        <dbReference type="ARBA" id="ARBA00022513"/>
    </source>
</evidence>
<dbReference type="PANTHER" id="PTHR14225:SF0">
    <property type="entry name" value="APOLIPOPROTEIN C-III"/>
    <property type="match status" value="1"/>
</dbReference>
<evidence type="ECO:0000256" key="9">
    <source>
        <dbReference type="ARBA" id="ARBA00023055"/>
    </source>
</evidence>
<dbReference type="GO" id="GO:0033700">
    <property type="term" value="P:phospholipid efflux"/>
    <property type="evidence" value="ECO:0007669"/>
    <property type="project" value="Ensembl"/>
</dbReference>
<dbReference type="GO" id="GO:0010897">
    <property type="term" value="P:negative regulation of triglyceride catabolic process"/>
    <property type="evidence" value="ECO:0007669"/>
    <property type="project" value="Ensembl"/>
</dbReference>
<dbReference type="GO" id="GO:0033344">
    <property type="term" value="P:cholesterol efflux"/>
    <property type="evidence" value="ECO:0007669"/>
    <property type="project" value="Ensembl"/>
</dbReference>
<dbReference type="GO" id="GO:0070328">
    <property type="term" value="P:triglyceride homeostasis"/>
    <property type="evidence" value="ECO:0007669"/>
    <property type="project" value="Ensembl"/>
</dbReference>
<evidence type="ECO:0000256" key="3">
    <source>
        <dbReference type="ARBA" id="ARBA00015570"/>
    </source>
</evidence>
<dbReference type="GeneID" id="101725083"/>
<dbReference type="GO" id="GO:0042627">
    <property type="term" value="C:chylomicron"/>
    <property type="evidence" value="ECO:0007669"/>
    <property type="project" value="UniProtKB-KW"/>
</dbReference>
<dbReference type="Pfam" id="PF05778">
    <property type="entry name" value="Apo-CIII"/>
    <property type="match status" value="1"/>
</dbReference>
<dbReference type="EMBL" id="GEBF01007166">
    <property type="protein sequence ID" value="JAN96466.1"/>
    <property type="molecule type" value="Transcribed_RNA"/>
</dbReference>
<dbReference type="GO" id="GO:0048261">
    <property type="term" value="P:negative regulation of receptor-mediated endocytosis"/>
    <property type="evidence" value="ECO:0007669"/>
    <property type="project" value="Ensembl"/>
</dbReference>
<comment type="function">
    <text evidence="13">Component of triglyceride-rich very low density lipoproteins (VLDL) and high density lipoproteins (HDL) in plasma. Plays a multifaceted role in triglyceride homeostasis. Intracellularly, promotes hepatic very low density lipoprotein 1 (VLDL1) assembly and secretion; extracellularly, attenuates hydrolysis and clearance of triglyceride-rich lipoproteins (TRLs). Impairs the lipolysis of TRLs by inhibiting lipoprotein lipase and the hepatic uptake of TRLs by remnant receptors. Formed of several curved helices connected via semiflexible hinges, so that it can wrap tightly around the curved micelle surface and easily adapt to the different diameters of its natural binding partners.</text>
</comment>
<keyword evidence="7 14" id="KW-0732">Signal</keyword>
<evidence type="ECO:0000256" key="8">
    <source>
        <dbReference type="ARBA" id="ARBA00022963"/>
    </source>
</evidence>
<comment type="similarity">
    <text evidence="2">Belongs to the apolipoprotein C3 family.</text>
</comment>
<comment type="subcellular location">
    <subcellularLocation>
        <location evidence="1">Secreted</location>
    </subcellularLocation>
</comment>
<keyword evidence="5" id="KW-0162">Chylomicron</keyword>
<dbReference type="InterPro" id="IPR038195">
    <property type="entry name" value="Apo_CIII_sf"/>
</dbReference>
<dbReference type="GO" id="GO:0034361">
    <property type="term" value="C:very-low-density lipoprotein particle"/>
    <property type="evidence" value="ECO:0007669"/>
    <property type="project" value="UniProtKB-KW"/>
</dbReference>
<keyword evidence="15" id="KW-0449">Lipoprotein</keyword>
<dbReference type="GO" id="GO:0060621">
    <property type="term" value="P:negative regulation of cholesterol import"/>
    <property type="evidence" value="ECO:0007669"/>
    <property type="project" value="Ensembl"/>
</dbReference>
<keyword evidence="4" id="KW-0813">Transport</keyword>
<dbReference type="GO" id="GO:0005543">
    <property type="term" value="F:phospholipid binding"/>
    <property type="evidence" value="ECO:0007669"/>
    <property type="project" value="Ensembl"/>
</dbReference>
<sequence length="107" mass="11858">MQPRVFLAVTLLALLASARALETEDASLLGYMQDYMQGYMEHASKTAQDALTRVQDSQMAQQARGWMSDSLSSLQDYWSSFKGKWSGFGFWDATPEEASPTPAPEGI</sequence>
<keyword evidence="10" id="KW-0443">Lipid metabolism</keyword>
<evidence type="ECO:0000256" key="4">
    <source>
        <dbReference type="ARBA" id="ARBA00022448"/>
    </source>
</evidence>
<proteinExistence type="inferred from homology"/>
<dbReference type="KEGG" id="hgl:101725083"/>